<dbReference type="Proteomes" id="UP001497493">
    <property type="component" value="Chromosome"/>
</dbReference>
<protein>
    <submittedName>
        <fullName evidence="2">Uncharacterized protein</fullName>
    </submittedName>
</protein>
<organism evidence="2 3">
    <name type="scientific">Candidatus Methylocalor cossyra</name>
    <dbReference type="NCBI Taxonomy" id="3108543"/>
    <lineage>
        <taxon>Bacteria</taxon>
        <taxon>Pseudomonadati</taxon>
        <taxon>Pseudomonadota</taxon>
        <taxon>Gammaproteobacteria</taxon>
        <taxon>Methylococcales</taxon>
        <taxon>Methylococcaceae</taxon>
        <taxon>Candidatus Methylocalor</taxon>
    </lineage>
</organism>
<evidence type="ECO:0000256" key="1">
    <source>
        <dbReference type="SAM" id="MobiDB-lite"/>
    </source>
</evidence>
<evidence type="ECO:0000313" key="3">
    <source>
        <dbReference type="Proteomes" id="UP001497493"/>
    </source>
</evidence>
<evidence type="ECO:0000313" key="2">
    <source>
        <dbReference type="EMBL" id="CAL1240090.1"/>
    </source>
</evidence>
<reference evidence="2 3" key="1">
    <citation type="submission" date="2024-04" db="EMBL/GenBank/DDBJ databases">
        <authorList>
            <person name="Cremers G."/>
        </authorList>
    </citation>
    <scope>NUCLEOTIDE SEQUENCE [LARGE SCALE GENOMIC DNA]</scope>
    <source>
        <strain evidence="2">MeCH1-AG</strain>
    </source>
</reference>
<keyword evidence="3" id="KW-1185">Reference proteome</keyword>
<name>A0ABM9NHJ1_9GAMM</name>
<accession>A0ABM9NHJ1</accession>
<dbReference type="EMBL" id="OZ026884">
    <property type="protein sequence ID" value="CAL1240090.1"/>
    <property type="molecule type" value="Genomic_DNA"/>
</dbReference>
<gene>
    <name evidence="2" type="ORF">MECH1_V1_1314</name>
</gene>
<feature type="region of interest" description="Disordered" evidence="1">
    <location>
        <begin position="19"/>
        <end position="71"/>
    </location>
</feature>
<sequence>MNKGFLAFLHSVRRGTWRRRPSGDKNVYAASGNPSKLRHGPCRRDSPALGLENEYNASPSLGPPASSRAAC</sequence>
<proteinExistence type="predicted"/>